<evidence type="ECO:0000313" key="3">
    <source>
        <dbReference type="Proteomes" id="UP001497644"/>
    </source>
</evidence>
<keyword evidence="3" id="KW-1185">Reference proteome</keyword>
<sequence length="90" mass="9889">MLRALQACAVYIRGSIASFTTEISVDDTHEEGNGNGNANARRPGFRKCPAKGTHPSASKDIRKLRALEHYLIPQRCTPTMAAMAKLVSRY</sequence>
<proteinExistence type="predicted"/>
<feature type="region of interest" description="Disordered" evidence="1">
    <location>
        <begin position="25"/>
        <end position="57"/>
    </location>
</feature>
<name>A0AAV2N0G0_9HYME</name>
<organism evidence="2 3">
    <name type="scientific">Lasius platythorax</name>
    <dbReference type="NCBI Taxonomy" id="488582"/>
    <lineage>
        <taxon>Eukaryota</taxon>
        <taxon>Metazoa</taxon>
        <taxon>Ecdysozoa</taxon>
        <taxon>Arthropoda</taxon>
        <taxon>Hexapoda</taxon>
        <taxon>Insecta</taxon>
        <taxon>Pterygota</taxon>
        <taxon>Neoptera</taxon>
        <taxon>Endopterygota</taxon>
        <taxon>Hymenoptera</taxon>
        <taxon>Apocrita</taxon>
        <taxon>Aculeata</taxon>
        <taxon>Formicoidea</taxon>
        <taxon>Formicidae</taxon>
        <taxon>Formicinae</taxon>
        <taxon>Lasius</taxon>
        <taxon>Lasius</taxon>
    </lineage>
</organism>
<dbReference type="EMBL" id="OZ034824">
    <property type="protein sequence ID" value="CAL1673367.1"/>
    <property type="molecule type" value="Genomic_DNA"/>
</dbReference>
<accession>A0AAV2N0G0</accession>
<reference evidence="2 3" key="1">
    <citation type="submission" date="2024-04" db="EMBL/GenBank/DDBJ databases">
        <authorList>
            <consortium name="Molecular Ecology Group"/>
        </authorList>
    </citation>
    <scope>NUCLEOTIDE SEQUENCE [LARGE SCALE GENOMIC DNA]</scope>
</reference>
<evidence type="ECO:0000256" key="1">
    <source>
        <dbReference type="SAM" id="MobiDB-lite"/>
    </source>
</evidence>
<protein>
    <submittedName>
        <fullName evidence="2">Uncharacterized protein</fullName>
    </submittedName>
</protein>
<evidence type="ECO:0000313" key="2">
    <source>
        <dbReference type="EMBL" id="CAL1673367.1"/>
    </source>
</evidence>
<dbReference type="AlphaFoldDB" id="A0AAV2N0G0"/>
<gene>
    <name evidence="2" type="ORF">LPLAT_LOCUS275</name>
</gene>
<dbReference type="Proteomes" id="UP001497644">
    <property type="component" value="Chromosome 1"/>
</dbReference>